<evidence type="ECO:0000259" key="4">
    <source>
        <dbReference type="PROSITE" id="PS51898"/>
    </source>
</evidence>
<dbReference type="InterPro" id="IPR013762">
    <property type="entry name" value="Integrase-like_cat_sf"/>
</dbReference>
<evidence type="ECO:0000256" key="2">
    <source>
        <dbReference type="ARBA" id="ARBA00023125"/>
    </source>
</evidence>
<dbReference type="InterPro" id="IPR010998">
    <property type="entry name" value="Integrase_recombinase_N"/>
</dbReference>
<dbReference type="Gene3D" id="1.10.150.130">
    <property type="match status" value="1"/>
</dbReference>
<dbReference type="PROSITE" id="PS51898">
    <property type="entry name" value="TYR_RECOMBINASE"/>
    <property type="match status" value="1"/>
</dbReference>
<name>A0A3R8R8S1_9FIRM</name>
<dbReference type="RefSeq" id="WP_016295568.1">
    <property type="nucleotide sequence ID" value="NZ_RHJS01000002.1"/>
</dbReference>
<dbReference type="PANTHER" id="PTHR30349">
    <property type="entry name" value="PHAGE INTEGRASE-RELATED"/>
    <property type="match status" value="1"/>
</dbReference>
<comment type="similarity">
    <text evidence="1">Belongs to the 'phage' integrase family.</text>
</comment>
<comment type="caution">
    <text evidence="5">The sequence shown here is derived from an EMBL/GenBank/DDBJ whole genome shotgun (WGS) entry which is preliminary data.</text>
</comment>
<evidence type="ECO:0000256" key="3">
    <source>
        <dbReference type="ARBA" id="ARBA00023172"/>
    </source>
</evidence>
<dbReference type="GO" id="GO:0003677">
    <property type="term" value="F:DNA binding"/>
    <property type="evidence" value="ECO:0007669"/>
    <property type="project" value="UniProtKB-KW"/>
</dbReference>
<feature type="domain" description="Tyr recombinase" evidence="4">
    <location>
        <begin position="169"/>
        <end position="360"/>
    </location>
</feature>
<dbReference type="Pfam" id="PF00589">
    <property type="entry name" value="Phage_integrase"/>
    <property type="match status" value="1"/>
</dbReference>
<dbReference type="InterPro" id="IPR011010">
    <property type="entry name" value="DNA_brk_join_enz"/>
</dbReference>
<dbReference type="EMBL" id="RHJS01000002">
    <property type="protein sequence ID" value="RRK34552.1"/>
    <property type="molecule type" value="Genomic_DNA"/>
</dbReference>
<reference evidence="5" key="1">
    <citation type="submission" date="2018-10" db="EMBL/GenBank/DDBJ databases">
        <title>Schaedlerella arabinophila gen. nov. sp. nov., isolated from the mouse intestinal tract and comparative analysis with the genome of the closely related altered Schaedler flora strain ASF502.</title>
        <authorList>
            <person name="Miyake S."/>
            <person name="Soh M."/>
            <person name="Seedorf H."/>
        </authorList>
    </citation>
    <scope>NUCLEOTIDE SEQUENCE [LARGE SCALE GENOMIC DNA]</scope>
    <source>
        <strain evidence="5">DSM 106076</strain>
    </source>
</reference>
<dbReference type="InterPro" id="IPR002104">
    <property type="entry name" value="Integrase_catalytic"/>
</dbReference>
<dbReference type="AlphaFoldDB" id="A0A3R8R8S1"/>
<dbReference type="SUPFAM" id="SSF56349">
    <property type="entry name" value="DNA breaking-rejoining enzymes"/>
    <property type="match status" value="1"/>
</dbReference>
<dbReference type="GO" id="GO:0015074">
    <property type="term" value="P:DNA integration"/>
    <property type="evidence" value="ECO:0007669"/>
    <property type="project" value="InterPro"/>
</dbReference>
<keyword evidence="3" id="KW-0233">DNA recombination</keyword>
<proteinExistence type="inferred from homology"/>
<evidence type="ECO:0000313" key="6">
    <source>
        <dbReference type="Proteomes" id="UP000274920"/>
    </source>
</evidence>
<dbReference type="PANTHER" id="PTHR30349:SF64">
    <property type="entry name" value="PROPHAGE INTEGRASE INTD-RELATED"/>
    <property type="match status" value="1"/>
</dbReference>
<dbReference type="GO" id="GO:0006310">
    <property type="term" value="P:DNA recombination"/>
    <property type="evidence" value="ECO:0007669"/>
    <property type="project" value="UniProtKB-KW"/>
</dbReference>
<evidence type="ECO:0000256" key="1">
    <source>
        <dbReference type="ARBA" id="ARBA00008857"/>
    </source>
</evidence>
<gene>
    <name evidence="5" type="ORF">EBB54_26840</name>
</gene>
<protein>
    <submittedName>
        <fullName evidence="5">Site-specific integrase</fullName>
    </submittedName>
</protein>
<dbReference type="Gene3D" id="1.10.443.10">
    <property type="entry name" value="Intergrase catalytic core"/>
    <property type="match status" value="1"/>
</dbReference>
<accession>A0A3R8R8S1</accession>
<evidence type="ECO:0000313" key="5">
    <source>
        <dbReference type="EMBL" id="RRK34552.1"/>
    </source>
</evidence>
<dbReference type="Proteomes" id="UP000274920">
    <property type="component" value="Unassembled WGS sequence"/>
</dbReference>
<keyword evidence="6" id="KW-1185">Reference proteome</keyword>
<dbReference type="InterPro" id="IPR050090">
    <property type="entry name" value="Tyrosine_recombinase_XerCD"/>
</dbReference>
<organism evidence="5 6">
    <name type="scientific">Schaedlerella arabinosiphila</name>
    <dbReference type="NCBI Taxonomy" id="2044587"/>
    <lineage>
        <taxon>Bacteria</taxon>
        <taxon>Bacillati</taxon>
        <taxon>Bacillota</taxon>
        <taxon>Clostridia</taxon>
        <taxon>Lachnospirales</taxon>
        <taxon>Lachnospiraceae</taxon>
        <taxon>Schaedlerella</taxon>
    </lineage>
</organism>
<sequence length="375" mass="43501">MSRRGENIRKRKDGRWEGRYSAFEPHSQKNVVRSIYAKSYSEVKEKLSAAKMDTQSMSKRQKCAGNVLFYLVADEWLATVENTKKHATFIKYRFIYQKHIKKKMENLVLARINEDILSQIFQDDNNEALSDSLQKSISCVMNQILSYAALNYHTEKIKYSNQRPKTGNKPVEILSQTEQTRLLHHLYDGMDVFKLGIVICISTGLRLGEICALKWQDIDLERKLLYVNSTVQRITMDGKKTRTVLLEGEPKSVYSKREIPLSDELVKLILPYYKGEGKYMLHRNKPLDPRTYQNKFQKYLQIADIGHKNFHSLRHTFATNCINSGADIKSLSEILGHSDVKITLNRYVHPSIETKRQHMNSLAAIYGQYLGQKRS</sequence>
<keyword evidence="2" id="KW-0238">DNA-binding</keyword>
<dbReference type="CDD" id="cd01189">
    <property type="entry name" value="INT_ICEBs1_C_like"/>
    <property type="match status" value="1"/>
</dbReference>